<protein>
    <submittedName>
        <fullName evidence="1">Uncharacterized protein</fullName>
    </submittedName>
</protein>
<evidence type="ECO:0000313" key="1">
    <source>
        <dbReference type="EMBL" id="KAL2651179.1"/>
    </source>
</evidence>
<dbReference type="AlphaFoldDB" id="A0ABD1ZIA7"/>
<gene>
    <name evidence="1" type="ORF">R1flu_019307</name>
</gene>
<organism evidence="1 2">
    <name type="scientific">Riccia fluitans</name>
    <dbReference type="NCBI Taxonomy" id="41844"/>
    <lineage>
        <taxon>Eukaryota</taxon>
        <taxon>Viridiplantae</taxon>
        <taxon>Streptophyta</taxon>
        <taxon>Embryophyta</taxon>
        <taxon>Marchantiophyta</taxon>
        <taxon>Marchantiopsida</taxon>
        <taxon>Marchantiidae</taxon>
        <taxon>Marchantiales</taxon>
        <taxon>Ricciaceae</taxon>
        <taxon>Riccia</taxon>
    </lineage>
</organism>
<evidence type="ECO:0000313" key="2">
    <source>
        <dbReference type="Proteomes" id="UP001605036"/>
    </source>
</evidence>
<accession>A0ABD1ZIA7</accession>
<dbReference type="Proteomes" id="UP001605036">
    <property type="component" value="Unassembled WGS sequence"/>
</dbReference>
<name>A0ABD1ZIA7_9MARC</name>
<keyword evidence="2" id="KW-1185">Reference proteome</keyword>
<proteinExistence type="predicted"/>
<dbReference type="EMBL" id="JBHFFA010000001">
    <property type="protein sequence ID" value="KAL2651179.1"/>
    <property type="molecule type" value="Genomic_DNA"/>
</dbReference>
<sequence>MMTEEEPAGREEVGNGLFGKIALPDRKSHLEPSPYVLLAPDILASIRLGALVSVDLFWWIRYNRSKAKISSWLVFGGRSSSSHWEIVSSSLILGFLRREYHGN</sequence>
<comment type="caution">
    <text evidence="1">The sequence shown here is derived from an EMBL/GenBank/DDBJ whole genome shotgun (WGS) entry which is preliminary data.</text>
</comment>
<reference evidence="1 2" key="1">
    <citation type="submission" date="2024-09" db="EMBL/GenBank/DDBJ databases">
        <title>Chromosome-scale assembly of Riccia fluitans.</title>
        <authorList>
            <person name="Paukszto L."/>
            <person name="Sawicki J."/>
            <person name="Karawczyk K."/>
            <person name="Piernik-Szablinska J."/>
            <person name="Szczecinska M."/>
            <person name="Mazdziarz M."/>
        </authorList>
    </citation>
    <scope>NUCLEOTIDE SEQUENCE [LARGE SCALE GENOMIC DNA]</scope>
    <source>
        <strain evidence="1">Rf_01</strain>
        <tissue evidence="1">Aerial parts of the thallus</tissue>
    </source>
</reference>